<dbReference type="RefSeq" id="WP_372389024.1">
    <property type="nucleotide sequence ID" value="NZ_JBGNYA010000001.1"/>
</dbReference>
<proteinExistence type="predicted"/>
<dbReference type="Proteomes" id="UP001570511">
    <property type="component" value="Unassembled WGS sequence"/>
</dbReference>
<comment type="caution">
    <text evidence="3">The sequence shown here is derived from an EMBL/GenBank/DDBJ whole genome shotgun (WGS) entry which is preliminary data.</text>
</comment>
<evidence type="ECO:0000313" key="4">
    <source>
        <dbReference type="Proteomes" id="UP001570511"/>
    </source>
</evidence>
<feature type="transmembrane region" description="Helical" evidence="1">
    <location>
        <begin position="351"/>
        <end position="373"/>
    </location>
</feature>
<gene>
    <name evidence="3" type="ORF">OS889_08490</name>
</gene>
<feature type="transmembrane region" description="Helical" evidence="1">
    <location>
        <begin position="379"/>
        <end position="400"/>
    </location>
</feature>
<keyword evidence="1" id="KW-1133">Transmembrane helix</keyword>
<organism evidence="3 4">
    <name type="scientific">Halobellus rubicundus</name>
    <dbReference type="NCBI Taxonomy" id="2996466"/>
    <lineage>
        <taxon>Archaea</taxon>
        <taxon>Methanobacteriati</taxon>
        <taxon>Methanobacteriota</taxon>
        <taxon>Stenosarchaea group</taxon>
        <taxon>Halobacteria</taxon>
        <taxon>Halobacteriales</taxon>
        <taxon>Haloferacaceae</taxon>
        <taxon>Halobellus</taxon>
    </lineage>
</organism>
<dbReference type="PANTHER" id="PTHR43129">
    <property type="entry name" value="FOSMIDOMYCIN RESISTANCE PROTEIN"/>
    <property type="match status" value="1"/>
</dbReference>
<feature type="transmembrane region" description="Helical" evidence="1">
    <location>
        <begin position="96"/>
        <end position="113"/>
    </location>
</feature>
<sequence length="417" mass="41712">MTAGGNRRVVALVTGSHFVNHSYIVMLAPLVGVLAARFDVSIAAIGLAIGVQNAVILLLQLPFGYLSDAYSRTLVLAISLIAGTLGAVLTAAATSYAWLIAAQLVVGVGVAGHHPAHYPLLASATSDASRGRAYSVHAFGGAVGLAAPFAVVAATTALGLSWRVAIGAIGVFGAVYSALCLLQFRAVDDDITRPALAERPDERPTLRSVPGRIQSLFRTLVASEGILGLTLLAFLTSVAAWTIRTYTPSLLAGGYGLPDGTASALTSAMLAVGAGLILAGGSLTDRVGAGPVVTAGYAALVVVAALLATLSLPLAGVVVVLLLSGSISFSRPARSTLADRLSARADLGKNFALVTIGISLGGVVAPPAFGYLIEAVGLGASFAAVAAVGALSLGLGWWVVRDAGPDASAGAAVAGDD</sequence>
<reference evidence="3 4" key="1">
    <citation type="submission" date="2024-08" db="EMBL/GenBank/DDBJ databases">
        <title>Halobellus sp. MBLA0158 whole genome sequence.</title>
        <authorList>
            <person name="Hwang C.Y."/>
            <person name="Cho E.-S."/>
            <person name="Seo M.-J."/>
        </authorList>
    </citation>
    <scope>NUCLEOTIDE SEQUENCE [LARGE SCALE GENOMIC DNA]</scope>
    <source>
        <strain evidence="3 4">MBLA0158</strain>
    </source>
</reference>
<evidence type="ECO:0000313" key="3">
    <source>
        <dbReference type="EMBL" id="MFA1611040.1"/>
    </source>
</evidence>
<feature type="transmembrane region" description="Helical" evidence="1">
    <location>
        <begin position="164"/>
        <end position="184"/>
    </location>
</feature>
<feature type="transmembrane region" description="Helical" evidence="1">
    <location>
        <begin position="261"/>
        <end position="280"/>
    </location>
</feature>
<feature type="transmembrane region" description="Helical" evidence="1">
    <location>
        <begin position="134"/>
        <end position="158"/>
    </location>
</feature>
<dbReference type="PROSITE" id="PS50850">
    <property type="entry name" value="MFS"/>
    <property type="match status" value="1"/>
</dbReference>
<feature type="transmembrane region" description="Helical" evidence="1">
    <location>
        <begin position="42"/>
        <end position="61"/>
    </location>
</feature>
<dbReference type="Pfam" id="PF07690">
    <property type="entry name" value="MFS_1"/>
    <property type="match status" value="1"/>
</dbReference>
<keyword evidence="4" id="KW-1185">Reference proteome</keyword>
<keyword evidence="1" id="KW-0472">Membrane</keyword>
<feature type="transmembrane region" description="Helical" evidence="1">
    <location>
        <begin position="216"/>
        <end position="241"/>
    </location>
</feature>
<protein>
    <submittedName>
        <fullName evidence="3">MFS transporter</fullName>
    </submittedName>
</protein>
<evidence type="ECO:0000256" key="1">
    <source>
        <dbReference type="SAM" id="Phobius"/>
    </source>
</evidence>
<feature type="domain" description="Major facilitator superfamily (MFS) profile" evidence="2">
    <location>
        <begin position="9"/>
        <end position="404"/>
    </location>
</feature>
<dbReference type="InterPro" id="IPR020846">
    <property type="entry name" value="MFS_dom"/>
</dbReference>
<feature type="transmembrane region" description="Helical" evidence="1">
    <location>
        <begin position="73"/>
        <end position="90"/>
    </location>
</feature>
<dbReference type="SUPFAM" id="SSF103473">
    <property type="entry name" value="MFS general substrate transporter"/>
    <property type="match status" value="1"/>
</dbReference>
<dbReference type="AlphaFoldDB" id="A0ABD5MAV2"/>
<dbReference type="InterPro" id="IPR036259">
    <property type="entry name" value="MFS_trans_sf"/>
</dbReference>
<keyword evidence="1" id="KW-0812">Transmembrane</keyword>
<dbReference type="InterPro" id="IPR011701">
    <property type="entry name" value="MFS"/>
</dbReference>
<accession>A0ABD5MAV2</accession>
<dbReference type="Gene3D" id="1.20.1250.20">
    <property type="entry name" value="MFS general substrate transporter like domains"/>
    <property type="match status" value="2"/>
</dbReference>
<evidence type="ECO:0000259" key="2">
    <source>
        <dbReference type="PROSITE" id="PS50850"/>
    </source>
</evidence>
<feature type="transmembrane region" description="Helical" evidence="1">
    <location>
        <begin position="12"/>
        <end position="36"/>
    </location>
</feature>
<dbReference type="EMBL" id="JBGNYA010000001">
    <property type="protein sequence ID" value="MFA1611040.1"/>
    <property type="molecule type" value="Genomic_DNA"/>
</dbReference>
<dbReference type="PANTHER" id="PTHR43129:SF1">
    <property type="entry name" value="FOSMIDOMYCIN RESISTANCE PROTEIN"/>
    <property type="match status" value="1"/>
</dbReference>
<name>A0ABD5MAV2_9EURY</name>